<dbReference type="AlphaFoldDB" id="A0AAN8XU38"/>
<feature type="region of interest" description="Disordered" evidence="1">
    <location>
        <begin position="33"/>
        <end position="54"/>
    </location>
</feature>
<proteinExistence type="predicted"/>
<comment type="caution">
    <text evidence="2">The sequence shown here is derived from an EMBL/GenBank/DDBJ whole genome shotgun (WGS) entry which is preliminary data.</text>
</comment>
<evidence type="ECO:0000313" key="2">
    <source>
        <dbReference type="EMBL" id="KAK7085874.1"/>
    </source>
</evidence>
<feature type="non-terminal residue" evidence="2">
    <location>
        <position position="96"/>
    </location>
</feature>
<accession>A0AAN8XU38</accession>
<reference evidence="2 3" key="1">
    <citation type="submission" date="2023-11" db="EMBL/GenBank/DDBJ databases">
        <title>Halocaridina rubra genome assembly.</title>
        <authorList>
            <person name="Smith C."/>
        </authorList>
    </citation>
    <scope>NUCLEOTIDE SEQUENCE [LARGE SCALE GENOMIC DNA]</scope>
    <source>
        <strain evidence="2">EP-1</strain>
        <tissue evidence="2">Whole</tissue>
    </source>
</reference>
<sequence>RSVVRGESSAAQRRELDYASAQHLYKASYSSRPQSACEPRCSSISSGQHRSRHMSSITIGIRSLSRQKSDEPPLPKTSSRFIGWRSSVPELRLERY</sequence>
<feature type="compositionally biased region" description="Polar residues" evidence="1">
    <location>
        <begin position="42"/>
        <end position="54"/>
    </location>
</feature>
<evidence type="ECO:0000256" key="1">
    <source>
        <dbReference type="SAM" id="MobiDB-lite"/>
    </source>
</evidence>
<name>A0AAN8XU38_HALRR</name>
<dbReference type="EMBL" id="JAXCGZ010000513">
    <property type="protein sequence ID" value="KAK7085874.1"/>
    <property type="molecule type" value="Genomic_DNA"/>
</dbReference>
<dbReference type="Proteomes" id="UP001381693">
    <property type="component" value="Unassembled WGS sequence"/>
</dbReference>
<feature type="non-terminal residue" evidence="2">
    <location>
        <position position="1"/>
    </location>
</feature>
<keyword evidence="3" id="KW-1185">Reference proteome</keyword>
<dbReference type="InterPro" id="IPR020339">
    <property type="entry name" value="C20orf85-like"/>
</dbReference>
<organism evidence="2 3">
    <name type="scientific">Halocaridina rubra</name>
    <name type="common">Hawaiian red shrimp</name>
    <dbReference type="NCBI Taxonomy" id="373956"/>
    <lineage>
        <taxon>Eukaryota</taxon>
        <taxon>Metazoa</taxon>
        <taxon>Ecdysozoa</taxon>
        <taxon>Arthropoda</taxon>
        <taxon>Crustacea</taxon>
        <taxon>Multicrustacea</taxon>
        <taxon>Malacostraca</taxon>
        <taxon>Eumalacostraca</taxon>
        <taxon>Eucarida</taxon>
        <taxon>Decapoda</taxon>
        <taxon>Pleocyemata</taxon>
        <taxon>Caridea</taxon>
        <taxon>Atyoidea</taxon>
        <taxon>Atyidae</taxon>
        <taxon>Halocaridina</taxon>
    </lineage>
</organism>
<protein>
    <submittedName>
        <fullName evidence="2">Uncharacterized protein</fullName>
    </submittedName>
</protein>
<evidence type="ECO:0000313" key="3">
    <source>
        <dbReference type="Proteomes" id="UP001381693"/>
    </source>
</evidence>
<dbReference type="Pfam" id="PF14945">
    <property type="entry name" value="LLC1"/>
    <property type="match status" value="1"/>
</dbReference>
<gene>
    <name evidence="2" type="ORF">SK128_013646</name>
</gene>